<reference evidence="2" key="1">
    <citation type="submission" date="2014-09" db="EMBL/GenBank/DDBJ databases">
        <authorList>
            <person name="Aslett A.Martin."/>
        </authorList>
    </citation>
    <scope>NUCLEOTIDE SEQUENCE</scope>
    <source>
        <strain evidence="2">ED321 Heterogonic</strain>
    </source>
</reference>
<organism evidence="2">
    <name type="scientific">Strongyloides ratti</name>
    <name type="common">Parasitic roundworm</name>
    <dbReference type="NCBI Taxonomy" id="34506"/>
    <lineage>
        <taxon>Eukaryota</taxon>
        <taxon>Metazoa</taxon>
        <taxon>Ecdysozoa</taxon>
        <taxon>Nematoda</taxon>
        <taxon>Chromadorea</taxon>
        <taxon>Rhabditida</taxon>
        <taxon>Tylenchina</taxon>
        <taxon>Panagrolaimomorpha</taxon>
        <taxon>Strongyloidoidea</taxon>
        <taxon>Strongyloididae</taxon>
        <taxon>Strongyloides</taxon>
    </lineage>
</organism>
<feature type="region of interest" description="Disordered" evidence="1">
    <location>
        <begin position="1"/>
        <end position="22"/>
    </location>
</feature>
<dbReference type="WormBase" id="SRAE_0000069400">
    <property type="protein sequence ID" value="SRP03293"/>
    <property type="gene ID" value="WBGene00256446"/>
</dbReference>
<feature type="region of interest" description="Disordered" evidence="1">
    <location>
        <begin position="152"/>
        <end position="175"/>
    </location>
</feature>
<reference evidence="3" key="2">
    <citation type="submission" date="2014-09" db="EMBL/GenBank/DDBJ databases">
        <authorList>
            <person name="Martin A.A."/>
        </authorList>
    </citation>
    <scope>NUCLEOTIDE SEQUENCE</scope>
    <source>
        <strain evidence="3">ED321</strain>
    </source>
</reference>
<keyword evidence="3" id="KW-1185">Reference proteome</keyword>
<evidence type="ECO:0000313" key="5">
    <source>
        <dbReference type="WormBase" id="SRAE_0000069400"/>
    </source>
</evidence>
<reference evidence="4" key="3">
    <citation type="submission" date="2020-12" db="UniProtKB">
        <authorList>
            <consortium name="WormBaseParasite"/>
        </authorList>
    </citation>
    <scope>IDENTIFICATION</scope>
</reference>
<dbReference type="WBParaSite" id="SRAE_0000069400.1">
    <property type="protein sequence ID" value="SRAE_0000069400.1"/>
    <property type="gene ID" value="WBGene00256446"/>
</dbReference>
<dbReference type="EMBL" id="LN609413">
    <property type="protein sequence ID" value="CEF61576.1"/>
    <property type="molecule type" value="Genomic_DNA"/>
</dbReference>
<feature type="region of interest" description="Disordered" evidence="1">
    <location>
        <begin position="187"/>
        <end position="219"/>
    </location>
</feature>
<evidence type="ECO:0000313" key="2">
    <source>
        <dbReference type="EMBL" id="CEF61576.1"/>
    </source>
</evidence>
<gene>
    <name evidence="2 4 5" type="ORF">SRAE_0000069400</name>
</gene>
<dbReference type="RefSeq" id="XP_024500785.1">
    <property type="nucleotide sequence ID" value="XM_024646622.1"/>
</dbReference>
<evidence type="ECO:0000256" key="1">
    <source>
        <dbReference type="SAM" id="MobiDB-lite"/>
    </source>
</evidence>
<accession>A0A090KVX7</accession>
<feature type="compositionally biased region" description="Polar residues" evidence="1">
    <location>
        <begin position="209"/>
        <end position="219"/>
    </location>
</feature>
<evidence type="ECO:0000313" key="4">
    <source>
        <dbReference type="WBParaSite" id="SRAE_0000069400.1"/>
    </source>
</evidence>
<dbReference type="Proteomes" id="UP000035682">
    <property type="component" value="Unplaced"/>
</dbReference>
<feature type="compositionally biased region" description="Basic and acidic residues" evidence="1">
    <location>
        <begin position="189"/>
        <end position="208"/>
    </location>
</feature>
<dbReference type="AlphaFoldDB" id="A0A090KVX7"/>
<dbReference type="CTD" id="36373944"/>
<protein>
    <submittedName>
        <fullName evidence="2 4">Uncharacterized protein</fullName>
    </submittedName>
</protein>
<dbReference type="GeneID" id="36373944"/>
<proteinExistence type="predicted"/>
<sequence>MQGRSTRSSKRMPNVEGTENERFERIAQIAQQEVMAGLQQRDTSLSSSNENASSMTIVPINATVGSAQSNMRHNVYPRHLHSNEIGSIFYTYPYQYPMGIQAYPIYIPYVYRDTNIQSYSNNTIPSAEDTANADETLTEERNPGSQININELSGVRMGDNLSTEETSRREAGNSNCNEYNVIMLAESSDEAKSVTNEDKKENGSKNGEEIQSQSFQTPNEDFNTLLTFRRNDIHQRNLTKSKDNISELSFEGDGQNKIGKDKYHLNGNQLKFPGPNISGYQFNPFYGQYSQQPSFHN</sequence>
<name>A0A090KVX7_STRRB</name>
<evidence type="ECO:0000313" key="3">
    <source>
        <dbReference type="Proteomes" id="UP000035682"/>
    </source>
</evidence>